<name>A0A0A2M4J5_9FLAO</name>
<evidence type="ECO:0000256" key="2">
    <source>
        <dbReference type="SAM" id="SignalP"/>
    </source>
</evidence>
<dbReference type="Pfam" id="PF18962">
    <property type="entry name" value="Por_Secre_tail"/>
    <property type="match status" value="1"/>
</dbReference>
<evidence type="ECO:0000259" key="3">
    <source>
        <dbReference type="Pfam" id="PF18962"/>
    </source>
</evidence>
<dbReference type="eggNOG" id="COG3055">
    <property type="taxonomic scope" value="Bacteria"/>
</dbReference>
<dbReference type="SUPFAM" id="SSF117281">
    <property type="entry name" value="Kelch motif"/>
    <property type="match status" value="3"/>
</dbReference>
<dbReference type="Gene3D" id="2.120.10.80">
    <property type="entry name" value="Kelch-type beta propeller"/>
    <property type="match status" value="4"/>
</dbReference>
<keyword evidence="1 2" id="KW-0732">Signal</keyword>
<dbReference type="InterPro" id="IPR006652">
    <property type="entry name" value="Kelch_1"/>
</dbReference>
<dbReference type="OrthoDB" id="103335at2"/>
<reference evidence="4 5" key="1">
    <citation type="submission" date="2013-09" db="EMBL/GenBank/DDBJ databases">
        <authorList>
            <person name="Zeng Z."/>
            <person name="Chen C."/>
        </authorList>
    </citation>
    <scope>NUCLEOTIDE SEQUENCE [LARGE SCALE GENOMIC DNA]</scope>
    <source>
        <strain evidence="4 5">WB 3.3-2</strain>
    </source>
</reference>
<dbReference type="PANTHER" id="PTHR45632">
    <property type="entry name" value="LD33804P"/>
    <property type="match status" value="1"/>
</dbReference>
<dbReference type="Proteomes" id="UP000030152">
    <property type="component" value="Unassembled WGS sequence"/>
</dbReference>
<dbReference type="RefSeq" id="WP_020214241.1">
    <property type="nucleotide sequence ID" value="NZ_JRLX01000009.1"/>
</dbReference>
<feature type="chain" id="PRO_5002002846" description="Secretion system C-terminal sorting domain-containing protein" evidence="2">
    <location>
        <begin position="19"/>
        <end position="907"/>
    </location>
</feature>
<organism evidence="4 5">
    <name type="scientific">Flavobacterium rivuli WB 3.3-2 = DSM 21788</name>
    <dbReference type="NCBI Taxonomy" id="1121895"/>
    <lineage>
        <taxon>Bacteria</taxon>
        <taxon>Pseudomonadati</taxon>
        <taxon>Bacteroidota</taxon>
        <taxon>Flavobacteriia</taxon>
        <taxon>Flavobacteriales</taxon>
        <taxon>Flavobacteriaceae</taxon>
        <taxon>Flavobacterium</taxon>
    </lineage>
</organism>
<dbReference type="SMART" id="SM00612">
    <property type="entry name" value="Kelch"/>
    <property type="match status" value="5"/>
</dbReference>
<dbReference type="Pfam" id="PF24681">
    <property type="entry name" value="Kelch_KLHDC2_KLHL20_DRC7"/>
    <property type="match status" value="1"/>
</dbReference>
<keyword evidence="5" id="KW-1185">Reference proteome</keyword>
<comment type="caution">
    <text evidence="4">The sequence shown here is derived from an EMBL/GenBank/DDBJ whole genome shotgun (WGS) entry which is preliminary data.</text>
</comment>
<sequence>MKQLFTTLFFAFCAAATAQETPVFTQQASLGNNITAREGASMVTYNDKLFILGGNNGCAPKDFIQYDPSNGQVTKLAQLSTGCSNPLGRCFFTVNNLMYQFSDSGTGISVYDPETNTWTSNVLTQPQNFFPDSGFVIGNIIYVKSFIGNDFYAYDTENNTVTAMADAPGTENKSGTFAFAINGKGYYGGGKIIGCTGNNCVFNEFYEYDPETNAWTEKASTLIPPVYGSSISQNGKGYAGLGEYNYLVNNVTLATRTDSWFEYDPVANTWTAKTNFLNQAPEITQPRLENVCKAAISNIGNDIYIFGGDKSFTDYTSNFTDNLYKYSITTNLWETVNEEMGGNRRSASGFYANGKLYLGGGENGEHMTDFWEYDIATDAWTQKEDLNSKHHWRSATEIDGKGYFIGGFSRNPQTTTDDLWVYDPATNTWTEKAPYPGNGGVSIVSFSHNGKLYAGMGLIHTFFSSTNDFYEYDPATDQWTQLASAPAISASLFAYFTIGDVAYVITDYSSNVTFYKYSFTTNTWTSESLADMTLSTSGGGFSGNKAFTYNGKGYIQRAYGGYGYSKLVEYDPATNTFTDVTNLPFDGDDNTIIATPNEVFFAFGQTPTSPLGINHSNALWKLRFNTPVSEQTGIFQSSYYWPTVGNDCGTGPLLANTIKANTDENGDLFTAVIAANNGTSSVCYEVNSIDTSLPYRTASVNLNNNTTQNAMFHNKSVEFKNNAGLSAGAALRLYYTTEELEQFVTSFNEEYAENKTINDIKVIQYFEVNGTDNNPLNNTSALYKLYSPQLTSYDTDKYMDIASDLGSDYVIGEIYTVLLTSNNLGIANHELKNLVYPNPTKGALTIELADAKETLVTVYNISGQKVHEQAVFAKSNGIDLKNLIEGIYFVRLENGDSLETSKIIIQK</sequence>
<evidence type="ECO:0000256" key="1">
    <source>
        <dbReference type="ARBA" id="ARBA00022729"/>
    </source>
</evidence>
<proteinExistence type="predicted"/>
<protein>
    <recommendedName>
        <fullName evidence="3">Secretion system C-terminal sorting domain-containing protein</fullName>
    </recommendedName>
</protein>
<dbReference type="STRING" id="1121895.GCA_000378485_03076"/>
<dbReference type="AlphaFoldDB" id="A0A0A2M4J5"/>
<accession>A0A0A2M4J5</accession>
<dbReference type="Pfam" id="PF01344">
    <property type="entry name" value="Kelch_1"/>
    <property type="match status" value="1"/>
</dbReference>
<feature type="domain" description="Secretion system C-terminal sorting" evidence="3">
    <location>
        <begin position="835"/>
        <end position="905"/>
    </location>
</feature>
<evidence type="ECO:0000313" key="5">
    <source>
        <dbReference type="Proteomes" id="UP000030152"/>
    </source>
</evidence>
<feature type="signal peptide" evidence="2">
    <location>
        <begin position="1"/>
        <end position="18"/>
    </location>
</feature>
<gene>
    <name evidence="4" type="ORF">Q765_09945</name>
</gene>
<evidence type="ECO:0000313" key="4">
    <source>
        <dbReference type="EMBL" id="KGO86541.1"/>
    </source>
</evidence>
<dbReference type="NCBIfam" id="TIGR04183">
    <property type="entry name" value="Por_Secre_tail"/>
    <property type="match status" value="1"/>
</dbReference>
<dbReference type="InterPro" id="IPR015915">
    <property type="entry name" value="Kelch-typ_b-propeller"/>
</dbReference>
<dbReference type="EMBL" id="JRLX01000009">
    <property type="protein sequence ID" value="KGO86541.1"/>
    <property type="molecule type" value="Genomic_DNA"/>
</dbReference>
<dbReference type="InterPro" id="IPR026444">
    <property type="entry name" value="Secre_tail"/>
</dbReference>